<dbReference type="Gene3D" id="3.30.360.10">
    <property type="entry name" value="Dihydrodipicolinate Reductase, domain 2"/>
    <property type="match status" value="1"/>
</dbReference>
<evidence type="ECO:0000313" key="3">
    <source>
        <dbReference type="EMBL" id="CZQ89665.1"/>
    </source>
</evidence>
<dbReference type="GO" id="GO:0000166">
    <property type="term" value="F:nucleotide binding"/>
    <property type="evidence" value="ECO:0007669"/>
    <property type="project" value="InterPro"/>
</dbReference>
<sequence>MKLAILGSGQIVMDFLTMAKDLPDTELVAIFGIEAERPKMEDLKNTYGIGKVFTDYEEVLKDPANDTIYVGLPNHLHYAFTKQALLNGKNVICEKPFTIKSAELIELKEIAASNKLILIEAITTRYLSNYLAIKEQIPQLGDLKIIECNYSQYSSRYDAFKNGEVLPAFSPKAGGGALMDINIYNIHFVVGILGKPDSVKYLANVERGIDTSGILLLEYPICKVVCIGAKDSAAPIRSIIQGDKGSVVLNGPANICNSFEVNMNGQESQAVDKKVHPHRMYEEFCEFARMIAEKDFAKAKEMLEQSQVVMEIAEEALAGAGITLG</sequence>
<feature type="domain" description="GFO/IDH/MocA-like oxidoreductase" evidence="2">
    <location>
        <begin position="139"/>
        <end position="247"/>
    </location>
</feature>
<organism evidence="3 4">
    <name type="scientific">Trichococcus palustris</name>
    <dbReference type="NCBI Taxonomy" id="140314"/>
    <lineage>
        <taxon>Bacteria</taxon>
        <taxon>Bacillati</taxon>
        <taxon>Bacillota</taxon>
        <taxon>Bacilli</taxon>
        <taxon>Lactobacillales</taxon>
        <taxon>Carnobacteriaceae</taxon>
        <taxon>Trichococcus</taxon>
    </lineage>
</organism>
<dbReference type="InterPro" id="IPR000683">
    <property type="entry name" value="Gfo/Idh/MocA-like_OxRdtase_N"/>
</dbReference>
<dbReference type="AlphaFoldDB" id="A0A143YIV5"/>
<dbReference type="STRING" id="140314.SAMN04488076_1126"/>
<evidence type="ECO:0000259" key="2">
    <source>
        <dbReference type="Pfam" id="PF22725"/>
    </source>
</evidence>
<gene>
    <name evidence="3" type="ORF">Tpal_1162</name>
</gene>
<protein>
    <submittedName>
        <fullName evidence="3">Uncharacterized protein</fullName>
    </submittedName>
</protein>
<dbReference type="OrthoDB" id="9815825at2"/>
<feature type="domain" description="Gfo/Idh/MocA-like oxidoreductase N-terminal" evidence="1">
    <location>
        <begin position="2"/>
        <end position="119"/>
    </location>
</feature>
<evidence type="ECO:0000313" key="4">
    <source>
        <dbReference type="Proteomes" id="UP000242754"/>
    </source>
</evidence>
<dbReference type="Pfam" id="PF01408">
    <property type="entry name" value="GFO_IDH_MocA"/>
    <property type="match status" value="1"/>
</dbReference>
<dbReference type="PANTHER" id="PTHR43054">
    <property type="match status" value="1"/>
</dbReference>
<proteinExistence type="predicted"/>
<keyword evidence="4" id="KW-1185">Reference proteome</keyword>
<name>A0A143YIV5_9LACT</name>
<dbReference type="Pfam" id="PF22725">
    <property type="entry name" value="GFO_IDH_MocA_C3"/>
    <property type="match status" value="1"/>
</dbReference>
<dbReference type="InterPro" id="IPR055170">
    <property type="entry name" value="GFO_IDH_MocA-like_dom"/>
</dbReference>
<dbReference type="EMBL" id="FJNE01000003">
    <property type="protein sequence ID" value="CZQ89665.1"/>
    <property type="molecule type" value="Genomic_DNA"/>
</dbReference>
<accession>A0A143YIV5</accession>
<dbReference type="RefSeq" id="WP_087032447.1">
    <property type="nucleotide sequence ID" value="NZ_FJNE01000003.1"/>
</dbReference>
<reference evidence="3 4" key="1">
    <citation type="submission" date="2016-02" db="EMBL/GenBank/DDBJ databases">
        <authorList>
            <person name="Wen L."/>
            <person name="He K."/>
            <person name="Yang H."/>
        </authorList>
    </citation>
    <scope>NUCLEOTIDE SEQUENCE [LARGE SCALE GENOMIC DNA]</scope>
    <source>
        <strain evidence="3">Trichococcus palustris</strain>
    </source>
</reference>
<dbReference type="Proteomes" id="UP000242754">
    <property type="component" value="Unassembled WGS sequence"/>
</dbReference>
<evidence type="ECO:0000259" key="1">
    <source>
        <dbReference type="Pfam" id="PF01408"/>
    </source>
</evidence>
<dbReference type="SUPFAM" id="SSF55347">
    <property type="entry name" value="Glyceraldehyde-3-phosphate dehydrogenase-like, C-terminal domain"/>
    <property type="match status" value="1"/>
</dbReference>
<dbReference type="InterPro" id="IPR036291">
    <property type="entry name" value="NAD(P)-bd_dom_sf"/>
</dbReference>
<dbReference type="Gene3D" id="3.40.50.720">
    <property type="entry name" value="NAD(P)-binding Rossmann-like Domain"/>
    <property type="match status" value="1"/>
</dbReference>
<dbReference type="PANTHER" id="PTHR43054:SF1">
    <property type="entry name" value="SCYLLO-INOSITOL 2-DEHYDROGENASE (NADP(+)) IOLU"/>
    <property type="match status" value="1"/>
</dbReference>
<dbReference type="SUPFAM" id="SSF51735">
    <property type="entry name" value="NAD(P)-binding Rossmann-fold domains"/>
    <property type="match status" value="1"/>
</dbReference>